<dbReference type="PATRIC" id="fig|1354253.4.peg.4046"/>
<proteinExistence type="predicted"/>
<organism evidence="2 3">
    <name type="scientific">Buttiauxella gaviniae ATCC 51604</name>
    <dbReference type="NCBI Taxonomy" id="1354253"/>
    <lineage>
        <taxon>Bacteria</taxon>
        <taxon>Pseudomonadati</taxon>
        <taxon>Pseudomonadota</taxon>
        <taxon>Gammaproteobacteria</taxon>
        <taxon>Enterobacterales</taxon>
        <taxon>Enterobacteriaceae</taxon>
        <taxon>Buttiauxella</taxon>
    </lineage>
</organism>
<accession>A0A1B7HPX3</accession>
<dbReference type="Proteomes" id="UP000078504">
    <property type="component" value="Unassembled WGS sequence"/>
</dbReference>
<evidence type="ECO:0000313" key="3">
    <source>
        <dbReference type="Proteomes" id="UP000078504"/>
    </source>
</evidence>
<dbReference type="EMBL" id="LXEP01000036">
    <property type="protein sequence ID" value="OAT17680.1"/>
    <property type="molecule type" value="Genomic_DNA"/>
</dbReference>
<evidence type="ECO:0000313" key="2">
    <source>
        <dbReference type="EMBL" id="OAT17680.1"/>
    </source>
</evidence>
<protein>
    <recommendedName>
        <fullName evidence="4">Secreted protein</fullName>
    </recommendedName>
</protein>
<reference evidence="2 3" key="1">
    <citation type="submission" date="2016-04" db="EMBL/GenBank/DDBJ databases">
        <title>ATOL: Assembling a taxonomically balanced genome-scale reconstruction of the evolutionary history of the Enterobacteriaceae.</title>
        <authorList>
            <person name="Plunkett G.III."/>
            <person name="Neeno-Eckwall E.C."/>
            <person name="Glasner J.D."/>
            <person name="Perna N.T."/>
        </authorList>
    </citation>
    <scope>NUCLEOTIDE SEQUENCE [LARGE SCALE GENOMIC DNA]</scope>
    <source>
        <strain evidence="2 3">ATCC 51604</strain>
    </source>
</reference>
<feature type="signal peptide" evidence="1">
    <location>
        <begin position="1"/>
        <end position="21"/>
    </location>
</feature>
<feature type="chain" id="PRO_5008593161" description="Secreted protein" evidence="1">
    <location>
        <begin position="22"/>
        <end position="94"/>
    </location>
</feature>
<sequence>MHHRSLLIATLLITATQFCYAGVINPDCTVSKAAKSTAMKATVGVGGRCDAKETVKDQTPDAVKNGVSDVKQTKANVQSVGHNVSNTVDVIKNN</sequence>
<dbReference type="AlphaFoldDB" id="A0A1B7HPX3"/>
<gene>
    <name evidence="2" type="ORF">M977_03955</name>
</gene>
<comment type="caution">
    <text evidence="2">The sequence shown here is derived from an EMBL/GenBank/DDBJ whole genome shotgun (WGS) entry which is preliminary data.</text>
</comment>
<keyword evidence="1" id="KW-0732">Signal</keyword>
<name>A0A1B7HPX3_9ENTR</name>
<evidence type="ECO:0008006" key="4">
    <source>
        <dbReference type="Google" id="ProtNLM"/>
    </source>
</evidence>
<dbReference type="RefSeq" id="WP_064518340.1">
    <property type="nucleotide sequence ID" value="NZ_LXEP01000036.1"/>
</dbReference>
<evidence type="ECO:0000256" key="1">
    <source>
        <dbReference type="SAM" id="SignalP"/>
    </source>
</evidence>